<dbReference type="EMBL" id="PPEA01000797">
    <property type="protein sequence ID" value="PQM44460.1"/>
    <property type="molecule type" value="Genomic_DNA"/>
</dbReference>
<proteinExistence type="predicted"/>
<evidence type="ECO:0000313" key="2">
    <source>
        <dbReference type="EMBL" id="PQM44460.1"/>
    </source>
</evidence>
<gene>
    <name evidence="2" type="ORF">C1Y40_05381</name>
</gene>
<evidence type="ECO:0000313" key="3">
    <source>
        <dbReference type="Proteomes" id="UP000238296"/>
    </source>
</evidence>
<feature type="region of interest" description="Disordered" evidence="1">
    <location>
        <begin position="38"/>
        <end position="72"/>
    </location>
</feature>
<reference evidence="2 3" key="1">
    <citation type="journal article" date="2017" name="Int. J. Syst. Evol. Microbiol.">
        <title>Mycobacterium talmoniae sp. nov., a slowly growing mycobacterium isolated from human respiratory samples.</title>
        <authorList>
            <person name="Davidson R.M."/>
            <person name="DeGroote M.A."/>
            <person name="Marola J.L."/>
            <person name="Buss S."/>
            <person name="Jones V."/>
            <person name="McNeil M.R."/>
            <person name="Freifeld A.G."/>
            <person name="Elaine Epperson L."/>
            <person name="Hasan N.A."/>
            <person name="Jackson M."/>
            <person name="Iwen P.C."/>
            <person name="Salfinger M."/>
            <person name="Strong M."/>
        </authorList>
    </citation>
    <scope>NUCLEOTIDE SEQUENCE [LARGE SCALE GENOMIC DNA]</scope>
    <source>
        <strain evidence="2 3">ATCC BAA-2683</strain>
    </source>
</reference>
<dbReference type="AlphaFoldDB" id="A0A2S8BCS1"/>
<accession>A0A2S8BCS1</accession>
<organism evidence="2 3">
    <name type="scientific">Mycobacterium talmoniae</name>
    <dbReference type="NCBI Taxonomy" id="1858794"/>
    <lineage>
        <taxon>Bacteria</taxon>
        <taxon>Bacillati</taxon>
        <taxon>Actinomycetota</taxon>
        <taxon>Actinomycetes</taxon>
        <taxon>Mycobacteriales</taxon>
        <taxon>Mycobacteriaceae</taxon>
        <taxon>Mycobacterium</taxon>
    </lineage>
</organism>
<comment type="caution">
    <text evidence="2">The sequence shown here is derived from an EMBL/GenBank/DDBJ whole genome shotgun (WGS) entry which is preliminary data.</text>
</comment>
<name>A0A2S8BCS1_9MYCO</name>
<sequence>MFDAGITEPFCRYGPASVLGSRSTYCSPTAETLRTAARRSAGIRGERSSDNVARAPVSVNATSVTRPTCTPL</sequence>
<feature type="compositionally biased region" description="Polar residues" evidence="1">
    <location>
        <begin position="59"/>
        <end position="72"/>
    </location>
</feature>
<evidence type="ECO:0000256" key="1">
    <source>
        <dbReference type="SAM" id="MobiDB-lite"/>
    </source>
</evidence>
<protein>
    <submittedName>
        <fullName evidence="2">Uncharacterized protein</fullName>
    </submittedName>
</protein>
<dbReference type="Proteomes" id="UP000238296">
    <property type="component" value="Unassembled WGS sequence"/>
</dbReference>